<gene>
    <name evidence="1" type="ORF">DYBT9275_01325</name>
</gene>
<comment type="caution">
    <text evidence="1">The sequence shown here is derived from an EMBL/GenBank/DDBJ whole genome shotgun (WGS) entry which is preliminary data.</text>
</comment>
<name>A0A916JA05_9BACT</name>
<reference evidence="1" key="1">
    <citation type="submission" date="2021-04" db="EMBL/GenBank/DDBJ databases">
        <authorList>
            <person name="Rodrigo-Torres L."/>
            <person name="Arahal R. D."/>
            <person name="Lucena T."/>
        </authorList>
    </citation>
    <scope>NUCLEOTIDE SEQUENCE</scope>
    <source>
        <strain evidence="1">CECT 9275</strain>
    </source>
</reference>
<sequence>MNFISRGRDFVGWIAVEATHLVHFNDAVDLIRRLGDIRKIESISESGRPYRLYTEAQSIPGENLISPHEI</sequence>
<organism evidence="1 2">
    <name type="scientific">Dyadobacter helix</name>
    <dbReference type="NCBI Taxonomy" id="2822344"/>
    <lineage>
        <taxon>Bacteria</taxon>
        <taxon>Pseudomonadati</taxon>
        <taxon>Bacteroidota</taxon>
        <taxon>Cytophagia</taxon>
        <taxon>Cytophagales</taxon>
        <taxon>Spirosomataceae</taxon>
        <taxon>Dyadobacter</taxon>
    </lineage>
</organism>
<evidence type="ECO:0000313" key="2">
    <source>
        <dbReference type="Proteomes" id="UP000680038"/>
    </source>
</evidence>
<dbReference type="Proteomes" id="UP000680038">
    <property type="component" value="Unassembled WGS sequence"/>
</dbReference>
<accession>A0A916JA05</accession>
<keyword evidence="2" id="KW-1185">Reference proteome</keyword>
<dbReference type="RefSeq" id="WP_215237988.1">
    <property type="nucleotide sequence ID" value="NZ_CAJRAF010000001.1"/>
</dbReference>
<proteinExistence type="predicted"/>
<evidence type="ECO:0000313" key="1">
    <source>
        <dbReference type="EMBL" id="CAG4994134.1"/>
    </source>
</evidence>
<dbReference type="EMBL" id="CAJRAF010000001">
    <property type="protein sequence ID" value="CAG4994134.1"/>
    <property type="molecule type" value="Genomic_DNA"/>
</dbReference>
<dbReference type="AlphaFoldDB" id="A0A916JA05"/>
<protein>
    <submittedName>
        <fullName evidence="1">Uncharacterized protein</fullName>
    </submittedName>
</protein>